<keyword evidence="2" id="KW-1185">Reference proteome</keyword>
<accession>A0A9D4QMQ1</accession>
<protein>
    <submittedName>
        <fullName evidence="1">Uncharacterized protein</fullName>
    </submittedName>
</protein>
<gene>
    <name evidence="1" type="ORF">DPMN_110197</name>
</gene>
<reference evidence="1" key="1">
    <citation type="journal article" date="2019" name="bioRxiv">
        <title>The Genome of the Zebra Mussel, Dreissena polymorpha: A Resource for Invasive Species Research.</title>
        <authorList>
            <person name="McCartney M.A."/>
            <person name="Auch B."/>
            <person name="Kono T."/>
            <person name="Mallez S."/>
            <person name="Zhang Y."/>
            <person name="Obille A."/>
            <person name="Becker A."/>
            <person name="Abrahante J.E."/>
            <person name="Garbe J."/>
            <person name="Badalamenti J.P."/>
            <person name="Herman A."/>
            <person name="Mangelson H."/>
            <person name="Liachko I."/>
            <person name="Sullivan S."/>
            <person name="Sone E.D."/>
            <person name="Koren S."/>
            <person name="Silverstein K.A.T."/>
            <person name="Beckman K.B."/>
            <person name="Gohl D.M."/>
        </authorList>
    </citation>
    <scope>NUCLEOTIDE SEQUENCE</scope>
    <source>
        <strain evidence="1">Duluth1</strain>
        <tissue evidence="1">Whole animal</tissue>
    </source>
</reference>
<organism evidence="1 2">
    <name type="scientific">Dreissena polymorpha</name>
    <name type="common">Zebra mussel</name>
    <name type="synonym">Mytilus polymorpha</name>
    <dbReference type="NCBI Taxonomy" id="45954"/>
    <lineage>
        <taxon>Eukaryota</taxon>
        <taxon>Metazoa</taxon>
        <taxon>Spiralia</taxon>
        <taxon>Lophotrochozoa</taxon>
        <taxon>Mollusca</taxon>
        <taxon>Bivalvia</taxon>
        <taxon>Autobranchia</taxon>
        <taxon>Heteroconchia</taxon>
        <taxon>Euheterodonta</taxon>
        <taxon>Imparidentia</taxon>
        <taxon>Neoheterodontei</taxon>
        <taxon>Myida</taxon>
        <taxon>Dreissenoidea</taxon>
        <taxon>Dreissenidae</taxon>
        <taxon>Dreissena</taxon>
    </lineage>
</organism>
<reference evidence="1" key="2">
    <citation type="submission" date="2020-11" db="EMBL/GenBank/DDBJ databases">
        <authorList>
            <person name="McCartney M.A."/>
            <person name="Auch B."/>
            <person name="Kono T."/>
            <person name="Mallez S."/>
            <person name="Becker A."/>
            <person name="Gohl D.M."/>
            <person name="Silverstein K.A.T."/>
            <person name="Koren S."/>
            <person name="Bechman K.B."/>
            <person name="Herman A."/>
            <person name="Abrahante J.E."/>
            <person name="Garbe J."/>
        </authorList>
    </citation>
    <scope>NUCLEOTIDE SEQUENCE</scope>
    <source>
        <strain evidence="1">Duluth1</strain>
        <tissue evidence="1">Whole animal</tissue>
    </source>
</reference>
<dbReference type="EMBL" id="JAIWYP010000004">
    <property type="protein sequence ID" value="KAH3836821.1"/>
    <property type="molecule type" value="Genomic_DNA"/>
</dbReference>
<proteinExistence type="predicted"/>
<dbReference type="AlphaFoldDB" id="A0A9D4QMQ1"/>
<sequence>MVLSEIQVLWVLVRKPSLSSQTDVKVFFTWSQFFSRESASASTRASNLFLRLMENSCLS</sequence>
<comment type="caution">
    <text evidence="1">The sequence shown here is derived from an EMBL/GenBank/DDBJ whole genome shotgun (WGS) entry which is preliminary data.</text>
</comment>
<name>A0A9D4QMQ1_DREPO</name>
<evidence type="ECO:0000313" key="1">
    <source>
        <dbReference type="EMBL" id="KAH3836821.1"/>
    </source>
</evidence>
<dbReference type="Proteomes" id="UP000828390">
    <property type="component" value="Unassembled WGS sequence"/>
</dbReference>
<evidence type="ECO:0000313" key="2">
    <source>
        <dbReference type="Proteomes" id="UP000828390"/>
    </source>
</evidence>